<protein>
    <submittedName>
        <fullName evidence="1">RBX1</fullName>
    </submittedName>
</protein>
<accession>A0A0A9CBY9</accession>
<name>A0A0A9CBY9_ARUDO</name>
<organism evidence="1">
    <name type="scientific">Arundo donax</name>
    <name type="common">Giant reed</name>
    <name type="synonym">Donax arundinaceus</name>
    <dbReference type="NCBI Taxonomy" id="35708"/>
    <lineage>
        <taxon>Eukaryota</taxon>
        <taxon>Viridiplantae</taxon>
        <taxon>Streptophyta</taxon>
        <taxon>Embryophyta</taxon>
        <taxon>Tracheophyta</taxon>
        <taxon>Spermatophyta</taxon>
        <taxon>Magnoliopsida</taxon>
        <taxon>Liliopsida</taxon>
        <taxon>Poales</taxon>
        <taxon>Poaceae</taxon>
        <taxon>PACMAD clade</taxon>
        <taxon>Arundinoideae</taxon>
        <taxon>Arundineae</taxon>
        <taxon>Arundo</taxon>
    </lineage>
</organism>
<reference evidence="1" key="1">
    <citation type="submission" date="2014-09" db="EMBL/GenBank/DDBJ databases">
        <authorList>
            <person name="Magalhaes I.L.F."/>
            <person name="Oliveira U."/>
            <person name="Santos F.R."/>
            <person name="Vidigal T.H.D.A."/>
            <person name="Brescovit A.D."/>
            <person name="Santos A.J."/>
        </authorList>
    </citation>
    <scope>NUCLEOTIDE SEQUENCE</scope>
    <source>
        <tissue evidence="1">Shoot tissue taken approximately 20 cm above the soil surface</tissue>
    </source>
</reference>
<dbReference type="AlphaFoldDB" id="A0A0A9CBY9"/>
<dbReference type="EMBL" id="GBRH01224066">
    <property type="protein sequence ID" value="JAD73829.1"/>
    <property type="molecule type" value="Transcribed_RNA"/>
</dbReference>
<proteinExistence type="predicted"/>
<evidence type="ECO:0000313" key="1">
    <source>
        <dbReference type="EMBL" id="JAD73829.1"/>
    </source>
</evidence>
<reference evidence="1" key="2">
    <citation type="journal article" date="2015" name="Data Brief">
        <title>Shoot transcriptome of the giant reed, Arundo donax.</title>
        <authorList>
            <person name="Barrero R.A."/>
            <person name="Guerrero F.D."/>
            <person name="Moolhuijzen P."/>
            <person name="Goolsby J.A."/>
            <person name="Tidwell J."/>
            <person name="Bellgard S.E."/>
            <person name="Bellgard M.I."/>
        </authorList>
    </citation>
    <scope>NUCLEOTIDE SEQUENCE</scope>
    <source>
        <tissue evidence="1">Shoot tissue taken approximately 20 cm above the soil surface</tissue>
    </source>
</reference>
<sequence length="101" mass="11600">MIRIVVHCFPPHYYATECRVTCFALISLCCCGVVEVALQWPEICCIIWNPQWNGWKGFRTASVCHGFGFQNSYNVVELNYRYLVGLCLLQLALVRMMLGFA</sequence>